<name>A0A0L0HJG3_SPIPD</name>
<dbReference type="InterPro" id="IPR003604">
    <property type="entry name" value="Matrin/U1-like-C_Znf_C2H2"/>
</dbReference>
<sequence>MNSILELQRKAHEEIERVEEATVQELLTKPKAHKEKLVQEHRVKTFVERVQQRSQYLLDLYQDVDGSRKAEIDAITGASDFGEFYARLRDIKDYHRRYPHAAVEPMELEFQERDLEKEEEELEKMFSGEEALGKYLDMHEAFDQYVNLEKVNKVNYLKYLDQFQKFESIPREIKSSPAYATYLQTLQTYLESFFERSQPLFDLRETRQGVMATFEPSWEAGTVVGWRQDGAMEIDQNAELFCPACNKQFSKKSVYTAHLTGKKHKKAASALLEKGVTEISPEEKKKARLAKEKEERDKMKPIAMAEQLVKEYVSILSAQRDETKAHVERKQTLTTEELVADAVEEIELSEEEEEEEEKIYNPLKLPLGWDGKPIPYWLYKLHGLGVEYPCEICGNFVYMGRKAFDRHFQEWRHAHGMRCLGIPNTRHFHEITLIEDAYALWERLKQGSKTEQFRADLMEEFEDADGNVFNKKTYDDLKRQGLL</sequence>
<dbReference type="Pfam" id="PF11931">
    <property type="entry name" value="SF3a60_Prp9_C"/>
    <property type="match status" value="1"/>
</dbReference>
<evidence type="ECO:0000313" key="9">
    <source>
        <dbReference type="EMBL" id="KND01586.1"/>
    </source>
</evidence>
<dbReference type="EMBL" id="KQ257454">
    <property type="protein sequence ID" value="KND01586.1"/>
    <property type="molecule type" value="Genomic_DNA"/>
</dbReference>
<dbReference type="SMART" id="SM00355">
    <property type="entry name" value="ZnF_C2H2"/>
    <property type="match status" value="2"/>
</dbReference>
<dbReference type="SUPFAM" id="SSF57667">
    <property type="entry name" value="beta-beta-alpha zinc fingers"/>
    <property type="match status" value="1"/>
</dbReference>
<dbReference type="RefSeq" id="XP_016609625.1">
    <property type="nucleotide sequence ID" value="XM_016751654.1"/>
</dbReference>
<dbReference type="Proteomes" id="UP000053201">
    <property type="component" value="Unassembled WGS sequence"/>
</dbReference>
<dbReference type="GO" id="GO:0000398">
    <property type="term" value="P:mRNA splicing, via spliceosome"/>
    <property type="evidence" value="ECO:0007669"/>
    <property type="project" value="InterPro"/>
</dbReference>
<dbReference type="InterPro" id="IPR031774">
    <property type="entry name" value="SF3A3_dom"/>
</dbReference>
<dbReference type="STRING" id="645134.A0A0L0HJG3"/>
<dbReference type="InterPro" id="IPR022755">
    <property type="entry name" value="Znf_C2H2_jaz"/>
</dbReference>
<dbReference type="InterPro" id="IPR051421">
    <property type="entry name" value="RNA_Proc_DNA_Dmg_Regulator"/>
</dbReference>
<protein>
    <recommendedName>
        <fullName evidence="8">Matrin-type domain-containing protein</fullName>
    </recommendedName>
</protein>
<comment type="subcellular location">
    <subcellularLocation>
        <location evidence="1">Nucleus</location>
    </subcellularLocation>
</comment>
<evidence type="ECO:0000256" key="2">
    <source>
        <dbReference type="ARBA" id="ARBA00008776"/>
    </source>
</evidence>
<dbReference type="Pfam" id="PF12108">
    <property type="entry name" value="SF3a60_bindingd"/>
    <property type="match status" value="1"/>
</dbReference>
<dbReference type="InterPro" id="IPR021966">
    <property type="entry name" value="SF3a60_bindingd"/>
</dbReference>
<feature type="domain" description="Matrin-type" evidence="8">
    <location>
        <begin position="388"/>
        <end position="419"/>
    </location>
</feature>
<dbReference type="GeneID" id="27686905"/>
<evidence type="ECO:0000256" key="6">
    <source>
        <dbReference type="ARBA" id="ARBA00022833"/>
    </source>
</evidence>
<keyword evidence="5" id="KW-0863">Zinc-finger</keyword>
<dbReference type="OMA" id="GPKAFQK"/>
<dbReference type="Gene3D" id="3.30.160.60">
    <property type="entry name" value="Classic Zinc Finger"/>
    <property type="match status" value="1"/>
</dbReference>
<dbReference type="GO" id="GO:0005681">
    <property type="term" value="C:spliceosomal complex"/>
    <property type="evidence" value="ECO:0007669"/>
    <property type="project" value="InterPro"/>
</dbReference>
<keyword evidence="4" id="KW-0479">Metal-binding</keyword>
<proteinExistence type="inferred from homology"/>
<reference evidence="9 10" key="1">
    <citation type="submission" date="2009-08" db="EMBL/GenBank/DDBJ databases">
        <title>The Genome Sequence of Spizellomyces punctatus strain DAOM BR117.</title>
        <authorList>
            <consortium name="The Broad Institute Genome Sequencing Platform"/>
            <person name="Russ C."/>
            <person name="Cuomo C."/>
            <person name="Shea T."/>
            <person name="Young S.K."/>
            <person name="Zeng Q."/>
            <person name="Koehrsen M."/>
            <person name="Haas B."/>
            <person name="Borodovsky M."/>
            <person name="Guigo R."/>
            <person name="Alvarado L."/>
            <person name="Berlin A."/>
            <person name="Bochicchio J."/>
            <person name="Borenstein D."/>
            <person name="Chapman S."/>
            <person name="Chen Z."/>
            <person name="Engels R."/>
            <person name="Freedman E."/>
            <person name="Gellesch M."/>
            <person name="Goldberg J."/>
            <person name="Griggs A."/>
            <person name="Gujja S."/>
            <person name="Heiman D."/>
            <person name="Hepburn T."/>
            <person name="Howarth C."/>
            <person name="Jen D."/>
            <person name="Larson L."/>
            <person name="Lewis B."/>
            <person name="Mehta T."/>
            <person name="Park D."/>
            <person name="Pearson M."/>
            <person name="Roberts A."/>
            <person name="Saif S."/>
            <person name="Shenoy N."/>
            <person name="Sisk P."/>
            <person name="Stolte C."/>
            <person name="Sykes S."/>
            <person name="Thomson T."/>
            <person name="Walk T."/>
            <person name="White J."/>
            <person name="Yandava C."/>
            <person name="Burger G."/>
            <person name="Gray M.W."/>
            <person name="Holland P.W.H."/>
            <person name="King N."/>
            <person name="Lang F.B.F."/>
            <person name="Roger A.J."/>
            <person name="Ruiz-Trillo I."/>
            <person name="Lander E."/>
            <person name="Nusbaum C."/>
        </authorList>
    </citation>
    <scope>NUCLEOTIDE SEQUENCE [LARGE SCALE GENOMIC DNA]</scope>
    <source>
        <strain evidence="9 10">DAOM BR117</strain>
    </source>
</reference>
<evidence type="ECO:0000313" key="10">
    <source>
        <dbReference type="Proteomes" id="UP000053201"/>
    </source>
</evidence>
<dbReference type="PROSITE" id="PS00028">
    <property type="entry name" value="ZINC_FINGER_C2H2_1"/>
    <property type="match status" value="1"/>
</dbReference>
<gene>
    <name evidence="9" type="ORF">SPPG_03383</name>
</gene>
<evidence type="ECO:0000256" key="7">
    <source>
        <dbReference type="ARBA" id="ARBA00023242"/>
    </source>
</evidence>
<comment type="similarity">
    <text evidence="2">Belongs to the SF3A3 family.</text>
</comment>
<dbReference type="VEuPathDB" id="FungiDB:SPPG_03383"/>
<dbReference type="PANTHER" id="PTHR12786">
    <property type="entry name" value="SPLICING FACTOR SF3A-RELATED"/>
    <property type="match status" value="1"/>
</dbReference>
<evidence type="ECO:0000259" key="8">
    <source>
        <dbReference type="PROSITE" id="PS50171"/>
    </source>
</evidence>
<dbReference type="GO" id="GO:0003723">
    <property type="term" value="F:RNA binding"/>
    <property type="evidence" value="ECO:0007669"/>
    <property type="project" value="InterPro"/>
</dbReference>
<dbReference type="SMART" id="SM00451">
    <property type="entry name" value="ZnF_U1"/>
    <property type="match status" value="1"/>
</dbReference>
<organism evidence="9 10">
    <name type="scientific">Spizellomyces punctatus (strain DAOM BR117)</name>
    <dbReference type="NCBI Taxonomy" id="645134"/>
    <lineage>
        <taxon>Eukaryota</taxon>
        <taxon>Fungi</taxon>
        <taxon>Fungi incertae sedis</taxon>
        <taxon>Chytridiomycota</taxon>
        <taxon>Chytridiomycota incertae sedis</taxon>
        <taxon>Chytridiomycetes</taxon>
        <taxon>Spizellomycetales</taxon>
        <taxon>Spizellomycetaceae</taxon>
        <taxon>Spizellomyces</taxon>
    </lineage>
</organism>
<dbReference type="InterPro" id="IPR000690">
    <property type="entry name" value="Matrin/U1-C_Znf_C2H2"/>
</dbReference>
<dbReference type="InterPro" id="IPR013087">
    <property type="entry name" value="Znf_C2H2_type"/>
</dbReference>
<dbReference type="OrthoDB" id="2160351at2759"/>
<dbReference type="AlphaFoldDB" id="A0A0L0HJG3"/>
<evidence type="ECO:0000256" key="3">
    <source>
        <dbReference type="ARBA" id="ARBA00022553"/>
    </source>
</evidence>
<dbReference type="eggNOG" id="KOG2636">
    <property type="taxonomic scope" value="Eukaryota"/>
</dbReference>
<dbReference type="InterPro" id="IPR024598">
    <property type="entry name" value="SF3a60/Prp9_C"/>
</dbReference>
<keyword evidence="3" id="KW-0597">Phosphoprotein</keyword>
<keyword evidence="10" id="KW-1185">Reference proteome</keyword>
<dbReference type="FunCoup" id="A0A0L0HJG3">
    <property type="interactions" value="1124"/>
</dbReference>
<dbReference type="GO" id="GO:0008270">
    <property type="term" value="F:zinc ion binding"/>
    <property type="evidence" value="ECO:0007669"/>
    <property type="project" value="UniProtKB-KW"/>
</dbReference>
<evidence type="ECO:0000256" key="4">
    <source>
        <dbReference type="ARBA" id="ARBA00022723"/>
    </source>
</evidence>
<evidence type="ECO:0000256" key="5">
    <source>
        <dbReference type="ARBA" id="ARBA00022771"/>
    </source>
</evidence>
<dbReference type="PANTHER" id="PTHR12786:SF2">
    <property type="entry name" value="SPLICING FACTOR 3A SUBUNIT 3"/>
    <property type="match status" value="1"/>
</dbReference>
<dbReference type="Pfam" id="PF12171">
    <property type="entry name" value="zf-C2H2_jaz"/>
    <property type="match status" value="1"/>
</dbReference>
<evidence type="ECO:0000256" key="1">
    <source>
        <dbReference type="ARBA" id="ARBA00004123"/>
    </source>
</evidence>
<dbReference type="InParanoid" id="A0A0L0HJG3"/>
<keyword evidence="7" id="KW-0539">Nucleus</keyword>
<keyword evidence="6" id="KW-0862">Zinc</keyword>
<accession>A0A0L0HJG3</accession>
<dbReference type="InterPro" id="IPR036236">
    <property type="entry name" value="Znf_C2H2_sf"/>
</dbReference>
<dbReference type="Pfam" id="PF16837">
    <property type="entry name" value="SF3A3"/>
    <property type="match status" value="1"/>
</dbReference>
<dbReference type="PROSITE" id="PS50171">
    <property type="entry name" value="ZF_MATRIN"/>
    <property type="match status" value="1"/>
</dbReference>